<evidence type="ECO:0000256" key="1">
    <source>
        <dbReference type="SAM" id="SignalP"/>
    </source>
</evidence>
<gene>
    <name evidence="2" type="ORF">PSTG_03634</name>
</gene>
<accession>A0A0L0VUV2</accession>
<keyword evidence="1" id="KW-0732">Signal</keyword>
<dbReference type="EMBL" id="AJIL01000019">
    <property type="protein sequence ID" value="KNF03041.1"/>
    <property type="molecule type" value="Genomic_DNA"/>
</dbReference>
<sequence>MKSTLLAMVASILIAQVYGVIEEEVVYDARKYIIVKANDFPKELNTAAQRGNIREIACRNNEEFPVKICFNGEVRRLASKKTRFLTWDVEKRPWLVRTHHEDPILDHAIANEIIKQKEHRLSLQRDEPPIPVSYSSDDIEVA</sequence>
<name>A0A0L0VUV2_9BASI</name>
<organism evidence="2 3">
    <name type="scientific">Puccinia striiformis f. sp. tritici PST-78</name>
    <dbReference type="NCBI Taxonomy" id="1165861"/>
    <lineage>
        <taxon>Eukaryota</taxon>
        <taxon>Fungi</taxon>
        <taxon>Dikarya</taxon>
        <taxon>Basidiomycota</taxon>
        <taxon>Pucciniomycotina</taxon>
        <taxon>Pucciniomycetes</taxon>
        <taxon>Pucciniales</taxon>
        <taxon>Pucciniaceae</taxon>
        <taxon>Puccinia</taxon>
    </lineage>
</organism>
<reference evidence="3" key="1">
    <citation type="submission" date="2014-03" db="EMBL/GenBank/DDBJ databases">
        <title>The Genome Sequence of Puccinia striiformis f. sp. tritici PST-78.</title>
        <authorList>
            <consortium name="The Broad Institute Genome Sequencing Platform"/>
            <person name="Cuomo C."/>
            <person name="Hulbert S."/>
            <person name="Chen X."/>
            <person name="Walker B."/>
            <person name="Young S.K."/>
            <person name="Zeng Q."/>
            <person name="Gargeya S."/>
            <person name="Fitzgerald M."/>
            <person name="Haas B."/>
            <person name="Abouelleil A."/>
            <person name="Alvarado L."/>
            <person name="Arachchi H.M."/>
            <person name="Berlin A.M."/>
            <person name="Chapman S.B."/>
            <person name="Goldberg J."/>
            <person name="Griggs A."/>
            <person name="Gujja S."/>
            <person name="Hansen M."/>
            <person name="Howarth C."/>
            <person name="Imamovic A."/>
            <person name="Larimer J."/>
            <person name="McCowan C."/>
            <person name="Montmayeur A."/>
            <person name="Murphy C."/>
            <person name="Neiman D."/>
            <person name="Pearson M."/>
            <person name="Priest M."/>
            <person name="Roberts A."/>
            <person name="Saif S."/>
            <person name="Shea T."/>
            <person name="Sisk P."/>
            <person name="Sykes S."/>
            <person name="Wortman J."/>
            <person name="Nusbaum C."/>
            <person name="Birren B."/>
        </authorList>
    </citation>
    <scope>NUCLEOTIDE SEQUENCE [LARGE SCALE GENOMIC DNA]</scope>
    <source>
        <strain evidence="3">race PST-78</strain>
    </source>
</reference>
<feature type="signal peptide" evidence="1">
    <location>
        <begin position="1"/>
        <end position="19"/>
    </location>
</feature>
<dbReference type="AlphaFoldDB" id="A0A0L0VUV2"/>
<evidence type="ECO:0000313" key="2">
    <source>
        <dbReference type="EMBL" id="KNF03041.1"/>
    </source>
</evidence>
<protein>
    <submittedName>
        <fullName evidence="2">Uncharacterized protein</fullName>
    </submittedName>
</protein>
<dbReference type="Proteomes" id="UP000054564">
    <property type="component" value="Unassembled WGS sequence"/>
</dbReference>
<keyword evidence="3" id="KW-1185">Reference proteome</keyword>
<comment type="caution">
    <text evidence="2">The sequence shown here is derived from an EMBL/GenBank/DDBJ whole genome shotgun (WGS) entry which is preliminary data.</text>
</comment>
<feature type="chain" id="PRO_5005550508" evidence="1">
    <location>
        <begin position="20"/>
        <end position="142"/>
    </location>
</feature>
<proteinExistence type="predicted"/>
<evidence type="ECO:0000313" key="3">
    <source>
        <dbReference type="Proteomes" id="UP000054564"/>
    </source>
</evidence>